<comment type="pathway">
    <text evidence="6">Quinol/quinone metabolism; menaquinone biosynthesis.</text>
</comment>
<keyword evidence="10" id="KW-1185">Reference proteome</keyword>
<keyword evidence="4 6" id="KW-0786">Thiamine pyrophosphate</keyword>
<dbReference type="EMBL" id="JAUDUY010000004">
    <property type="protein sequence ID" value="MDM9631899.1"/>
    <property type="molecule type" value="Genomic_DNA"/>
</dbReference>
<comment type="cofactor">
    <cofactor evidence="6">
        <name>Mg(2+)</name>
        <dbReference type="ChEBI" id="CHEBI:18420"/>
    </cofactor>
    <cofactor evidence="6">
        <name>Mn(2+)</name>
        <dbReference type="ChEBI" id="CHEBI:29035"/>
    </cofactor>
</comment>
<evidence type="ECO:0000256" key="3">
    <source>
        <dbReference type="ARBA" id="ARBA00022842"/>
    </source>
</evidence>
<dbReference type="InterPro" id="IPR012001">
    <property type="entry name" value="Thiamin_PyroP_enz_TPP-bd_dom"/>
</dbReference>
<dbReference type="InterPro" id="IPR011766">
    <property type="entry name" value="TPP_enzyme_TPP-bd"/>
</dbReference>
<keyword evidence="5 6" id="KW-0464">Manganese</keyword>
<dbReference type="InterPro" id="IPR004433">
    <property type="entry name" value="MenaQ_synth_MenD"/>
</dbReference>
<comment type="catalytic activity">
    <reaction evidence="6">
        <text>isochorismate + 2-oxoglutarate + H(+) = 5-enolpyruvoyl-6-hydroxy-2-succinyl-cyclohex-3-ene-1-carboxylate + CO2</text>
        <dbReference type="Rhea" id="RHEA:25593"/>
        <dbReference type="ChEBI" id="CHEBI:15378"/>
        <dbReference type="ChEBI" id="CHEBI:16526"/>
        <dbReference type="ChEBI" id="CHEBI:16810"/>
        <dbReference type="ChEBI" id="CHEBI:29780"/>
        <dbReference type="ChEBI" id="CHEBI:58818"/>
        <dbReference type="EC" id="2.2.1.9"/>
    </reaction>
</comment>
<dbReference type="Proteomes" id="UP001174839">
    <property type="component" value="Unassembled WGS sequence"/>
</dbReference>
<evidence type="ECO:0000256" key="6">
    <source>
        <dbReference type="HAMAP-Rule" id="MF_01659"/>
    </source>
</evidence>
<proteinExistence type="inferred from homology"/>
<evidence type="ECO:0000259" key="7">
    <source>
        <dbReference type="Pfam" id="PF02775"/>
    </source>
</evidence>
<organism evidence="9 10">
    <name type="scientific">Robiginitalea aurantiaca</name>
    <dbReference type="NCBI Taxonomy" id="3056915"/>
    <lineage>
        <taxon>Bacteria</taxon>
        <taxon>Pseudomonadati</taxon>
        <taxon>Bacteroidota</taxon>
        <taxon>Flavobacteriia</taxon>
        <taxon>Flavobacteriales</taxon>
        <taxon>Flavobacteriaceae</taxon>
        <taxon>Robiginitalea</taxon>
    </lineage>
</organism>
<dbReference type="PANTHER" id="PTHR42916:SF1">
    <property type="entry name" value="PROTEIN PHYLLO, CHLOROPLASTIC"/>
    <property type="match status" value="1"/>
</dbReference>
<reference evidence="9" key="1">
    <citation type="submission" date="2023-06" db="EMBL/GenBank/DDBJ databases">
        <title>Robiginitalea aurantiacus sp. nov. and Algoriphagus sediminis sp. nov., isolated from coastal sediment.</title>
        <authorList>
            <person name="Zhou Z.Y."/>
            <person name="An J."/>
            <person name="Jia Y.W."/>
            <person name="Du Z.J."/>
        </authorList>
    </citation>
    <scope>NUCLEOTIDE SEQUENCE</scope>
    <source>
        <strain evidence="9">M39</strain>
    </source>
</reference>
<accession>A0ABT7WGF6</accession>
<dbReference type="Pfam" id="PF02776">
    <property type="entry name" value="TPP_enzyme_N"/>
    <property type="match status" value="1"/>
</dbReference>
<comment type="similarity">
    <text evidence="6">Belongs to the TPP enzyme family. MenD subfamily.</text>
</comment>
<keyword evidence="3 6" id="KW-0460">Magnesium</keyword>
<feature type="domain" description="Thiamine pyrophosphate enzyme N-terminal TPP-binding" evidence="8">
    <location>
        <begin position="8"/>
        <end position="116"/>
    </location>
</feature>
<dbReference type="CDD" id="cd07037">
    <property type="entry name" value="TPP_PYR_MenD"/>
    <property type="match status" value="1"/>
</dbReference>
<dbReference type="RefSeq" id="WP_289725260.1">
    <property type="nucleotide sequence ID" value="NZ_JAUDUY010000004.1"/>
</dbReference>
<keyword evidence="1 6" id="KW-0808">Transferase</keyword>
<comment type="pathway">
    <text evidence="6">Quinol/quinone metabolism; 1,4-dihydroxy-2-naphthoate biosynthesis; 1,4-dihydroxy-2-naphthoate from chorismate: step 2/7.</text>
</comment>
<comment type="function">
    <text evidence="6">Catalyzes the thiamine diphosphate-dependent decarboxylation of 2-oxoglutarate and the subsequent addition of the resulting succinic semialdehyde-thiamine pyrophosphate anion to isochorismate to yield 2-succinyl-5-enolpyruvyl-6-hydroxy-3-cyclohexene-1-carboxylate (SEPHCHC).</text>
</comment>
<evidence type="ECO:0000256" key="2">
    <source>
        <dbReference type="ARBA" id="ARBA00022723"/>
    </source>
</evidence>
<comment type="caution">
    <text evidence="9">The sequence shown here is derived from an EMBL/GenBank/DDBJ whole genome shotgun (WGS) entry which is preliminary data.</text>
</comment>
<dbReference type="Pfam" id="PF02775">
    <property type="entry name" value="TPP_enzyme_C"/>
    <property type="match status" value="1"/>
</dbReference>
<comment type="cofactor">
    <cofactor evidence="6">
        <name>thiamine diphosphate</name>
        <dbReference type="ChEBI" id="CHEBI:58937"/>
    </cofactor>
    <text evidence="6">Binds 1 thiamine pyrophosphate per subunit.</text>
</comment>
<evidence type="ECO:0000256" key="5">
    <source>
        <dbReference type="ARBA" id="ARBA00023211"/>
    </source>
</evidence>
<comment type="subunit">
    <text evidence="6">Homodimer.</text>
</comment>
<dbReference type="CDD" id="cd02009">
    <property type="entry name" value="TPP_SHCHC_synthase"/>
    <property type="match status" value="1"/>
</dbReference>
<dbReference type="PIRSF" id="PIRSF004983">
    <property type="entry name" value="MenD"/>
    <property type="match status" value="1"/>
</dbReference>
<keyword evidence="6" id="KW-0474">Menaquinone biosynthesis</keyword>
<feature type="domain" description="Thiamine pyrophosphate enzyme TPP-binding" evidence="7">
    <location>
        <begin position="424"/>
        <end position="559"/>
    </location>
</feature>
<protein>
    <recommendedName>
        <fullName evidence="6">2-succinyl-5-enolpyruvyl-6-hydroxy-3-cyclohexene-1-carboxylate synthase</fullName>
        <shortName evidence="6">SEPHCHC synthase</shortName>
        <ecNumber evidence="6">2.2.1.9</ecNumber>
    </recommendedName>
    <alternativeName>
        <fullName evidence="6">Menaquinone biosynthesis protein MenD</fullName>
    </alternativeName>
</protein>
<dbReference type="SUPFAM" id="SSF52518">
    <property type="entry name" value="Thiamin diphosphate-binding fold (THDP-binding)"/>
    <property type="match status" value="2"/>
</dbReference>
<evidence type="ECO:0000313" key="10">
    <source>
        <dbReference type="Proteomes" id="UP001174839"/>
    </source>
</evidence>
<evidence type="ECO:0000259" key="8">
    <source>
        <dbReference type="Pfam" id="PF02776"/>
    </source>
</evidence>
<gene>
    <name evidence="6" type="primary">menD</name>
    <name evidence="9" type="ORF">QU605_10470</name>
</gene>
<dbReference type="InterPro" id="IPR029061">
    <property type="entry name" value="THDP-binding"/>
</dbReference>
<dbReference type="HAMAP" id="MF_01659">
    <property type="entry name" value="MenD"/>
    <property type="match status" value="1"/>
</dbReference>
<evidence type="ECO:0000313" key="9">
    <source>
        <dbReference type="EMBL" id="MDM9631899.1"/>
    </source>
</evidence>
<evidence type="ECO:0000256" key="4">
    <source>
        <dbReference type="ARBA" id="ARBA00023052"/>
    </source>
</evidence>
<sequence length="591" mass="66029">MKYSSIPVAHTLVSLFKFNGIQQVVISPGSRNAPLILAFSQDPYFRCYSIVDERSAAFFALGLAQQSGKPAVLLCTSGSALLNYYPAVAEGYYSRIPMVILSADRPEYKIDIGDGQTIRQNGVFEKHIGFQAALGQDVTHATEAIRWEAGDPPENARQLKQMQDQCQSENENLICMALKTALNRRLPVHLNVPFEEPLYNMQDEPPVNPSLSQAAESDRLNPDWTALRNKWEGANRKMILIGVLPPASIQAEILEVLGQDPSVMVFTETTSNVHHPQFFPSIDSILAPIEKTENAEAHYQNLRPDVLLTLGGMVVSKKIKQFLRRYKPQTHWHIDPYSAPDTYYSLDGHVQMGAGDFFREFLPSVKKGVCAYKAPWLEVMQTYRNRRKAYLNKIPFTDFHAFHQVLQSIPPGVQVQLANSSTVRYSQLFEMGAENAVYCNRGTSGIEGSTSTAVGASVNSEQPTLLLTGDLSFFYDINGLWNNYIKADFRIIVLNNGGGGIFRILPGKTENPDFETYFETVQHRSIEALCKAFGIGYALADDSGSLGANLKTFYKPTGSPELLEIKTPRKLNDTILLDYFDFLSWSLPINQ</sequence>
<dbReference type="Gene3D" id="3.40.50.1220">
    <property type="entry name" value="TPP-binding domain"/>
    <property type="match status" value="1"/>
</dbReference>
<keyword evidence="2 6" id="KW-0479">Metal-binding</keyword>
<dbReference type="EC" id="2.2.1.9" evidence="6"/>
<dbReference type="PANTHER" id="PTHR42916">
    <property type="entry name" value="2-SUCCINYL-5-ENOLPYRUVYL-6-HYDROXY-3-CYCLOHEXENE-1-CARBOXYLATE SYNTHASE"/>
    <property type="match status" value="1"/>
</dbReference>
<name>A0ABT7WGF6_9FLAO</name>
<dbReference type="Gene3D" id="3.40.50.970">
    <property type="match status" value="2"/>
</dbReference>
<evidence type="ECO:0000256" key="1">
    <source>
        <dbReference type="ARBA" id="ARBA00022679"/>
    </source>
</evidence>